<evidence type="ECO:0000313" key="1">
    <source>
        <dbReference type="Proteomes" id="UP000887576"/>
    </source>
</evidence>
<proteinExistence type="predicted"/>
<sequence>MTNAVKAHSKLAKILIAVLFPSWQFVYLEDGRTEHHHGLWLDCKRDYSNEYGRPKEYYEKLYRLDFMQGPFDQFSLPPLQCVYKFDYWIDEEDLYEHGYDENRLEGDGYQHLFLGWKIAALTALTFSLVCSLSSLIICVCAFCHRLLICVSTVIATIAGLTAIIGNTVFFMYARYQDNNIIKEDDGLYEQYFGWCFYFSVVGNFFLICAAVLGCVTTAIAMSLGKAKLVKIEVDDNDSHQLLSSGSSDQPFKRSFSAVYKIDSAALRKWEREAMKSYRKNNFKRANSMPNIKKGTSKPARLPSFMHSTSDISKAFTDPANFVSGPMQRRSLTVSETQMLETYASINPTSGSAFPANANDPVYPPPLQNPEDVVYEYVDHNSISLSSSVKMDTLQNRSSPSKPGTTMNVYDKVAGTPNTSLSSQQPFDDNEYLRPKSGTTIPAYTPIEKPKYDTAANGKTTSFGSSPGHRRMPSEDFRQSPITTRGKSSLITPITTFTPILKTMPPEVPEKPAFLRAKTAESGSKTSSVHEEPIIINTFNNRRNDFAGNSRSLVSLSQTVGNEPVKNFDRSTTVSPSSPASSSDYYGTNGKSLSNKLLHQVLLNNSGVKETNLDWPSLPRKPGSRNNSDVSTISKTGSYAPSEMDRSIGSSTIVLPNSPSQQFYDLEYDRSSTSTTKNQDNETVV</sequence>
<dbReference type="Proteomes" id="UP000887576">
    <property type="component" value="Unplaced"/>
</dbReference>
<protein>
    <submittedName>
        <fullName evidence="2">Clc-like protein</fullName>
    </submittedName>
</protein>
<reference evidence="2" key="1">
    <citation type="submission" date="2022-11" db="UniProtKB">
        <authorList>
            <consortium name="WormBaseParasite"/>
        </authorList>
    </citation>
    <scope>IDENTIFICATION</scope>
</reference>
<name>A0AC34Q9F6_9BILA</name>
<accession>A0AC34Q9F6</accession>
<dbReference type="WBParaSite" id="JU765_v2.g14132.t1">
    <property type="protein sequence ID" value="JU765_v2.g14132.t1"/>
    <property type="gene ID" value="JU765_v2.g14132"/>
</dbReference>
<organism evidence="1 2">
    <name type="scientific">Panagrolaimus sp. JU765</name>
    <dbReference type="NCBI Taxonomy" id="591449"/>
    <lineage>
        <taxon>Eukaryota</taxon>
        <taxon>Metazoa</taxon>
        <taxon>Ecdysozoa</taxon>
        <taxon>Nematoda</taxon>
        <taxon>Chromadorea</taxon>
        <taxon>Rhabditida</taxon>
        <taxon>Tylenchina</taxon>
        <taxon>Panagrolaimomorpha</taxon>
        <taxon>Panagrolaimoidea</taxon>
        <taxon>Panagrolaimidae</taxon>
        <taxon>Panagrolaimus</taxon>
    </lineage>
</organism>
<evidence type="ECO:0000313" key="2">
    <source>
        <dbReference type="WBParaSite" id="JU765_v2.g14132.t1"/>
    </source>
</evidence>